<feature type="signal peptide" evidence="1">
    <location>
        <begin position="1"/>
        <end position="18"/>
    </location>
</feature>
<gene>
    <name evidence="2" type="ORF">P7M32_01200</name>
</gene>
<accession>A0ABT6ENE7</accession>
<protein>
    <recommendedName>
        <fullName evidence="4">Lipoprotein</fullName>
    </recommendedName>
</protein>
<dbReference type="RefSeq" id="WP_317475988.1">
    <property type="nucleotide sequence ID" value="NZ_JARQTV010000012.1"/>
</dbReference>
<name>A0ABT6ENE7_9PAST</name>
<evidence type="ECO:0008006" key="4">
    <source>
        <dbReference type="Google" id="ProtNLM"/>
    </source>
</evidence>
<dbReference type="SUPFAM" id="SSF117074">
    <property type="entry name" value="Hypothetical protein PA1324"/>
    <property type="match status" value="1"/>
</dbReference>
<proteinExistence type="predicted"/>
<dbReference type="PROSITE" id="PS51257">
    <property type="entry name" value="PROKAR_LIPOPROTEIN"/>
    <property type="match status" value="1"/>
</dbReference>
<evidence type="ECO:0000313" key="2">
    <source>
        <dbReference type="EMBL" id="MDG2945057.1"/>
    </source>
</evidence>
<feature type="chain" id="PRO_5046193515" description="Lipoprotein" evidence="1">
    <location>
        <begin position="19"/>
        <end position="179"/>
    </location>
</feature>
<keyword evidence="3" id="KW-1185">Reference proteome</keyword>
<reference evidence="2 3" key="1">
    <citation type="submission" date="2023-03" db="EMBL/GenBank/DDBJ databases">
        <title>Classification of Bisgaard taxon 6 and taxon 10 as Exercitatus varius gen. nov., spec. nov.</title>
        <authorList>
            <person name="Christensen H."/>
        </authorList>
    </citation>
    <scope>NUCLEOTIDE SEQUENCE [LARGE SCALE GENOMIC DNA]</scope>
    <source>
        <strain evidence="2 3">23350_01</strain>
    </source>
</reference>
<sequence length="179" mass="19527">MKKILLCSLASLFLVGCAANNTVILKNSFNEAEAQKLLTKGTNTITGSSFMRQKGGTVVTCAGQSVSLVPATSYAAERMTYIYRSDIKGAIPFNMFNELPSPKFVNEPANFKNYSIKTVCDAQGNFTFENVADGDFYVVSIIYWDIGNVSMDFGARQGGSLMQKVTVKNSETKKIILTP</sequence>
<comment type="caution">
    <text evidence="2">The sequence shown here is derived from an EMBL/GenBank/DDBJ whole genome shotgun (WGS) entry which is preliminary data.</text>
</comment>
<dbReference type="Proteomes" id="UP001216057">
    <property type="component" value="Unassembled WGS sequence"/>
</dbReference>
<keyword evidence="1" id="KW-0732">Signal</keyword>
<evidence type="ECO:0000313" key="3">
    <source>
        <dbReference type="Proteomes" id="UP001216057"/>
    </source>
</evidence>
<dbReference type="EMBL" id="JARQTX010000001">
    <property type="protein sequence ID" value="MDG2945057.1"/>
    <property type="molecule type" value="Genomic_DNA"/>
</dbReference>
<evidence type="ECO:0000256" key="1">
    <source>
        <dbReference type="SAM" id="SignalP"/>
    </source>
</evidence>
<organism evidence="2 3">
    <name type="scientific">Exercitatus varius</name>
    <dbReference type="NCBI Taxonomy" id="67857"/>
    <lineage>
        <taxon>Bacteria</taxon>
        <taxon>Pseudomonadati</taxon>
        <taxon>Pseudomonadota</taxon>
        <taxon>Gammaproteobacteria</taxon>
        <taxon>Pasteurellales</taxon>
        <taxon>Pasteurellaceae</taxon>
        <taxon>Exercitatus</taxon>
    </lineage>
</organism>